<evidence type="ECO:0000256" key="7">
    <source>
        <dbReference type="ARBA" id="ARBA00023136"/>
    </source>
</evidence>
<keyword evidence="3" id="KW-0813">Transport</keyword>
<sequence>MRLADLTVGDLQRWFGLFLAAAVLLWLAWLVLAPFLSSLVWAAILVYATWPLRARLTRLPPALMATLMTVLLGLIFVLPVLFLATTLGSELRHTLSALAALLRDWPWQQKLAQWPWLAQPVDAWLGRLRSGLASGPELGAWAQRLGVLAGGVGRAAAVALLTLVSAFFFYRHGELLAAHLRLLTVSIIGQRADAYLAAVGATIRAVIYGILATALAQGILAGIGYAVAGLPAPILLAVITLLFSFIPFGTPIVWGSAGIWLLLQGQTAAGVGLLLWGALVVSWIDNLIRPLVIASTIHIPFLLVLFGVLGGILAFGFLGMFVGPIILAVFLAVWAEWLTHARARQGS</sequence>
<evidence type="ECO:0000313" key="9">
    <source>
        <dbReference type="EMBL" id="RNF70135.1"/>
    </source>
</evidence>
<feature type="transmembrane region" description="Helical" evidence="8">
    <location>
        <begin position="260"/>
        <end position="284"/>
    </location>
</feature>
<evidence type="ECO:0000256" key="4">
    <source>
        <dbReference type="ARBA" id="ARBA00022475"/>
    </source>
</evidence>
<feature type="transmembrane region" description="Helical" evidence="8">
    <location>
        <begin position="321"/>
        <end position="339"/>
    </location>
</feature>
<feature type="transmembrane region" description="Helical" evidence="8">
    <location>
        <begin position="205"/>
        <end position="227"/>
    </location>
</feature>
<evidence type="ECO:0000256" key="6">
    <source>
        <dbReference type="ARBA" id="ARBA00022989"/>
    </source>
</evidence>
<protein>
    <submittedName>
        <fullName evidence="9">AI-2E family transporter</fullName>
    </submittedName>
</protein>
<comment type="caution">
    <text evidence="9">The sequence shown here is derived from an EMBL/GenBank/DDBJ whole genome shotgun (WGS) entry which is preliminary data.</text>
</comment>
<feature type="transmembrane region" description="Helical" evidence="8">
    <location>
        <begin position="17"/>
        <end position="50"/>
    </location>
</feature>
<accession>A0A3M8RPC6</accession>
<reference evidence="9" key="1">
    <citation type="submission" date="2018-10" db="EMBL/GenBank/DDBJ databases">
        <title>Acidithiobacillus sulfuriphilus sp. nov.: an extremely acidophilic sulfur-oxidizing chemolithotroph isolated from a neutral pH environment.</title>
        <authorList>
            <person name="Falagan C."/>
            <person name="Moya-Beltran A."/>
            <person name="Quatrini R."/>
            <person name="Johnson D.B."/>
        </authorList>
    </citation>
    <scope>NUCLEOTIDE SEQUENCE [LARGE SCALE GENOMIC DNA]</scope>
    <source>
        <strain evidence="9">CJ-2</strain>
    </source>
</reference>
<comment type="similarity">
    <text evidence="2">Belongs to the autoinducer-2 exporter (AI-2E) (TC 2.A.86) family.</text>
</comment>
<keyword evidence="5 8" id="KW-0812">Transmembrane</keyword>
<feature type="transmembrane region" description="Helical" evidence="8">
    <location>
        <begin position="291"/>
        <end position="315"/>
    </location>
</feature>
<dbReference type="EMBL" id="RIZI01000105">
    <property type="protein sequence ID" value="RNF70135.1"/>
    <property type="molecule type" value="Genomic_DNA"/>
</dbReference>
<dbReference type="Pfam" id="PF01594">
    <property type="entry name" value="AI-2E_transport"/>
    <property type="match status" value="1"/>
</dbReference>
<organism evidence="9">
    <name type="scientific">Acidithiobacillus sulfuriphilus</name>
    <dbReference type="NCBI Taxonomy" id="1867749"/>
    <lineage>
        <taxon>Bacteria</taxon>
        <taxon>Pseudomonadati</taxon>
        <taxon>Pseudomonadota</taxon>
        <taxon>Acidithiobacillia</taxon>
        <taxon>Acidithiobacillales</taxon>
        <taxon>Acidithiobacillaceae</taxon>
        <taxon>Acidithiobacillus</taxon>
    </lineage>
</organism>
<comment type="subcellular location">
    <subcellularLocation>
        <location evidence="1">Cell membrane</location>
        <topology evidence="1">Multi-pass membrane protein</topology>
    </subcellularLocation>
</comment>
<dbReference type="OrthoDB" id="5298283at2"/>
<keyword evidence="7 8" id="KW-0472">Membrane</keyword>
<gene>
    <name evidence="9" type="ORF">EC580_01970</name>
</gene>
<dbReference type="RefSeq" id="WP_123101712.1">
    <property type="nucleotide sequence ID" value="NZ_CP127527.1"/>
</dbReference>
<keyword evidence="4" id="KW-1003">Cell membrane</keyword>
<evidence type="ECO:0000256" key="3">
    <source>
        <dbReference type="ARBA" id="ARBA00022448"/>
    </source>
</evidence>
<evidence type="ECO:0000256" key="5">
    <source>
        <dbReference type="ARBA" id="ARBA00022692"/>
    </source>
</evidence>
<dbReference type="PANTHER" id="PTHR21716:SF67">
    <property type="entry name" value="TRANSPORT PROTEIN YDIK-RELATED"/>
    <property type="match status" value="1"/>
</dbReference>
<feature type="transmembrane region" description="Helical" evidence="8">
    <location>
        <begin position="62"/>
        <end position="84"/>
    </location>
</feature>
<name>A0A3M8RPC6_9PROT</name>
<dbReference type="InterPro" id="IPR002549">
    <property type="entry name" value="AI-2E-like"/>
</dbReference>
<keyword evidence="6 8" id="KW-1133">Transmembrane helix</keyword>
<dbReference type="AlphaFoldDB" id="A0A3M8RPC6"/>
<proteinExistence type="inferred from homology"/>
<dbReference type="GO" id="GO:0005886">
    <property type="term" value="C:plasma membrane"/>
    <property type="evidence" value="ECO:0007669"/>
    <property type="project" value="UniProtKB-SubCell"/>
</dbReference>
<feature type="transmembrane region" description="Helical" evidence="8">
    <location>
        <begin position="145"/>
        <end position="170"/>
    </location>
</feature>
<evidence type="ECO:0000256" key="2">
    <source>
        <dbReference type="ARBA" id="ARBA00009773"/>
    </source>
</evidence>
<feature type="transmembrane region" description="Helical" evidence="8">
    <location>
        <begin position="234"/>
        <end position="254"/>
    </location>
</feature>
<evidence type="ECO:0000256" key="1">
    <source>
        <dbReference type="ARBA" id="ARBA00004651"/>
    </source>
</evidence>
<evidence type="ECO:0000256" key="8">
    <source>
        <dbReference type="SAM" id="Phobius"/>
    </source>
</evidence>
<dbReference type="PANTHER" id="PTHR21716">
    <property type="entry name" value="TRANSMEMBRANE PROTEIN"/>
    <property type="match status" value="1"/>
</dbReference>